<evidence type="ECO:0000313" key="2">
    <source>
        <dbReference type="Proteomes" id="UP000596661"/>
    </source>
</evidence>
<keyword evidence="2" id="KW-1185">Reference proteome</keyword>
<dbReference type="AlphaFoldDB" id="A0A803QF15"/>
<accession>A0A803QF15</accession>
<dbReference type="Gramene" id="evm.model.09.1624">
    <property type="protein sequence ID" value="cds.evm.model.09.1624"/>
    <property type="gene ID" value="evm.TU.09.1624"/>
</dbReference>
<dbReference type="Proteomes" id="UP000596661">
    <property type="component" value="Chromosome 9"/>
</dbReference>
<proteinExistence type="predicted"/>
<dbReference type="EnsemblPlants" id="evm.model.09.1624">
    <property type="protein sequence ID" value="cds.evm.model.09.1624"/>
    <property type="gene ID" value="evm.TU.09.1624"/>
</dbReference>
<name>A0A803QF15_CANSA</name>
<reference evidence="1" key="1">
    <citation type="submission" date="2018-11" db="EMBL/GenBank/DDBJ databases">
        <authorList>
            <person name="Grassa J C."/>
        </authorList>
    </citation>
    <scope>NUCLEOTIDE SEQUENCE [LARGE SCALE GENOMIC DNA]</scope>
</reference>
<sequence length="396" mass="46875">MDKKINQLISELITIRNQSNFHDRDEIEKLGFELNSLRDNHENIKKGFTRTIMNFSQLLDRDDREDFTYLQRLQDQVFNLLPLKGVKTENEILLVMQEIKQWNEKVVMIHEKRKELANLIFGRDFQCVREYTIDLNEMPSNTTIDLNEIPLELIVEVEHDDQVEWNSIRVLTEMYRFEPNKINEEEGVMRQLKGNLSYVYDNMELDKNNMIDDEVLGQNRNKLDDILHTINMIQNSSELIMKIEEGNKLLLKWLCKIEKTIFILVNDAANLLLKTCRNQVIVNEFRAKLQGLKRKERGRVPLLVYRILTLLEGELVVEEAMIREGDNRILFNKIECGYFLLQYYKMILLLTHVLNNIYLSTTSLDIYTKKKALLESNELVRKCDGFLLNLLEVEVK</sequence>
<organism evidence="1 2">
    <name type="scientific">Cannabis sativa</name>
    <name type="common">Hemp</name>
    <name type="synonym">Marijuana</name>
    <dbReference type="NCBI Taxonomy" id="3483"/>
    <lineage>
        <taxon>Eukaryota</taxon>
        <taxon>Viridiplantae</taxon>
        <taxon>Streptophyta</taxon>
        <taxon>Embryophyta</taxon>
        <taxon>Tracheophyta</taxon>
        <taxon>Spermatophyta</taxon>
        <taxon>Magnoliopsida</taxon>
        <taxon>eudicotyledons</taxon>
        <taxon>Gunneridae</taxon>
        <taxon>Pentapetalae</taxon>
        <taxon>rosids</taxon>
        <taxon>fabids</taxon>
        <taxon>Rosales</taxon>
        <taxon>Cannabaceae</taxon>
        <taxon>Cannabis</taxon>
    </lineage>
</organism>
<evidence type="ECO:0000313" key="1">
    <source>
        <dbReference type="EnsemblPlants" id="cds.evm.model.09.1624"/>
    </source>
</evidence>
<dbReference type="EMBL" id="UZAU01000772">
    <property type="status" value="NOT_ANNOTATED_CDS"/>
    <property type="molecule type" value="Genomic_DNA"/>
</dbReference>
<protein>
    <submittedName>
        <fullName evidence="1">Uncharacterized protein</fullName>
    </submittedName>
</protein>
<reference evidence="1" key="2">
    <citation type="submission" date="2021-03" db="UniProtKB">
        <authorList>
            <consortium name="EnsemblPlants"/>
        </authorList>
    </citation>
    <scope>IDENTIFICATION</scope>
</reference>